<dbReference type="Pfam" id="PF00550">
    <property type="entry name" value="PP-binding"/>
    <property type="match status" value="1"/>
</dbReference>
<dbReference type="InterPro" id="IPR009081">
    <property type="entry name" value="PP-bd_ACP"/>
</dbReference>
<dbReference type="InterPro" id="IPR003819">
    <property type="entry name" value="TauD/TfdA-like"/>
</dbReference>
<accession>B2J0Z5</accession>
<keyword evidence="2" id="KW-0596">Phosphopantetheine</keyword>
<dbReference type="OrthoDB" id="9757538at2"/>
<dbReference type="InterPro" id="IPR036736">
    <property type="entry name" value="ACP-like_sf"/>
</dbReference>
<dbReference type="PANTHER" id="PTHR45398">
    <property type="match status" value="1"/>
</dbReference>
<gene>
    <name evidence="6" type="ordered locus">Npun_R3435</name>
</gene>
<dbReference type="STRING" id="63737.Npun_R3435"/>
<dbReference type="InterPro" id="IPR001242">
    <property type="entry name" value="Condensation_dom"/>
</dbReference>
<evidence type="ECO:0000256" key="4">
    <source>
        <dbReference type="ARBA" id="ARBA00023002"/>
    </source>
</evidence>
<dbReference type="eggNOG" id="COG1020">
    <property type="taxonomic scope" value="Bacteria"/>
</dbReference>
<dbReference type="HOGENOM" id="CLU_000022_52_2_3"/>
<keyword evidence="4" id="KW-0560">Oxidoreductase</keyword>
<dbReference type="GO" id="GO:0008610">
    <property type="term" value="P:lipid biosynthetic process"/>
    <property type="evidence" value="ECO:0007669"/>
    <property type="project" value="UniProtKB-ARBA"/>
</dbReference>
<dbReference type="GO" id="GO:0031177">
    <property type="term" value="F:phosphopantetheine binding"/>
    <property type="evidence" value="ECO:0007669"/>
    <property type="project" value="InterPro"/>
</dbReference>
<dbReference type="Pfam" id="PF00668">
    <property type="entry name" value="Condensation"/>
    <property type="match status" value="2"/>
</dbReference>
<proteinExistence type="predicted"/>
<dbReference type="FunFam" id="1.10.1200.10:FF:000005">
    <property type="entry name" value="Nonribosomal peptide synthetase 1"/>
    <property type="match status" value="1"/>
</dbReference>
<dbReference type="GO" id="GO:0047689">
    <property type="term" value="F:aspartate racemase activity"/>
    <property type="evidence" value="ECO:0007669"/>
    <property type="project" value="UniProtKB-EC"/>
</dbReference>
<evidence type="ECO:0000256" key="1">
    <source>
        <dbReference type="ARBA" id="ARBA00001957"/>
    </source>
</evidence>
<dbReference type="Pfam" id="PF02668">
    <property type="entry name" value="TauD"/>
    <property type="match status" value="1"/>
</dbReference>
<dbReference type="EMBL" id="CP001037">
    <property type="protein sequence ID" value="ACC81846.1"/>
    <property type="molecule type" value="Genomic_DNA"/>
</dbReference>
<dbReference type="SUPFAM" id="SSF51197">
    <property type="entry name" value="Clavaminate synthase-like"/>
    <property type="match status" value="1"/>
</dbReference>
<dbReference type="SMART" id="SM00823">
    <property type="entry name" value="PKS_PP"/>
    <property type="match status" value="1"/>
</dbReference>
<keyword evidence="3" id="KW-0597">Phosphoprotein</keyword>
<dbReference type="EnsemblBacteria" id="ACC81846">
    <property type="protein sequence ID" value="ACC81846"/>
    <property type="gene ID" value="Npun_R3435"/>
</dbReference>
<name>B2J0Z5_NOSP7</name>
<dbReference type="PANTHER" id="PTHR45398:SF1">
    <property type="entry name" value="ENZYME, PUTATIVE (JCVI)-RELATED"/>
    <property type="match status" value="1"/>
</dbReference>
<dbReference type="Gene3D" id="3.30.559.10">
    <property type="entry name" value="Chloramphenicol acetyltransferase-like domain"/>
    <property type="match status" value="2"/>
</dbReference>
<reference evidence="6 7" key="2">
    <citation type="journal article" date="2013" name="Plant Physiol.">
        <title>A Nostoc punctiforme Sugar Transporter Necessary to Establish a Cyanobacterium-Plant Symbiosis.</title>
        <authorList>
            <person name="Ekman M."/>
            <person name="Picossi S."/>
            <person name="Campbell E.L."/>
            <person name="Meeks J.C."/>
            <person name="Flores E."/>
        </authorList>
    </citation>
    <scope>NUCLEOTIDE SEQUENCE [LARGE SCALE GENOMIC DNA]</scope>
    <source>
        <strain evidence="7">ATCC 29133 / PCC 73102</strain>
    </source>
</reference>
<dbReference type="SUPFAM" id="SSF47336">
    <property type="entry name" value="ACP-like"/>
    <property type="match status" value="1"/>
</dbReference>
<dbReference type="PhylomeDB" id="B2J0Z5"/>
<evidence type="ECO:0000313" key="6">
    <source>
        <dbReference type="EMBL" id="ACC81846.1"/>
    </source>
</evidence>
<keyword evidence="7" id="KW-1185">Reference proteome</keyword>
<organism evidence="6 7">
    <name type="scientific">Nostoc punctiforme (strain ATCC 29133 / PCC 73102)</name>
    <dbReference type="NCBI Taxonomy" id="63737"/>
    <lineage>
        <taxon>Bacteria</taxon>
        <taxon>Bacillati</taxon>
        <taxon>Cyanobacteriota</taxon>
        <taxon>Cyanophyceae</taxon>
        <taxon>Nostocales</taxon>
        <taxon>Nostocaceae</taxon>
        <taxon>Nostoc</taxon>
    </lineage>
</organism>
<evidence type="ECO:0000256" key="3">
    <source>
        <dbReference type="ARBA" id="ARBA00022553"/>
    </source>
</evidence>
<dbReference type="CDD" id="cd19543">
    <property type="entry name" value="DCL_NRPS"/>
    <property type="match status" value="1"/>
</dbReference>
<dbReference type="KEGG" id="npu:Npun_R3435"/>
<dbReference type="CDD" id="cd19531">
    <property type="entry name" value="LCL_NRPS-like"/>
    <property type="match status" value="1"/>
</dbReference>
<reference evidence="7" key="1">
    <citation type="submission" date="2008-04" db="EMBL/GenBank/DDBJ databases">
        <title>Complete sequence of chromosome of Nostoc punctiforme ATCC 29133.</title>
        <authorList>
            <consortium name="US DOE Joint Genome Institute"/>
            <person name="Copeland A."/>
            <person name="Lucas S."/>
            <person name="Lapidus A."/>
            <person name="Glavina del Rio T."/>
            <person name="Dalin E."/>
            <person name="Tice H."/>
            <person name="Pitluck S."/>
            <person name="Chain P."/>
            <person name="Malfatti S."/>
            <person name="Shin M."/>
            <person name="Vergez L."/>
            <person name="Schmutz J."/>
            <person name="Larimer F."/>
            <person name="Land M."/>
            <person name="Hauser L."/>
            <person name="Kyrpides N."/>
            <person name="Kim E."/>
            <person name="Meeks J.C."/>
            <person name="Elhai J."/>
            <person name="Campbell E.L."/>
            <person name="Thiel T."/>
            <person name="Longmire J."/>
            <person name="Potts M."/>
            <person name="Atlas R."/>
        </authorList>
    </citation>
    <scope>NUCLEOTIDE SEQUENCE [LARGE SCALE GENOMIC DNA]</scope>
    <source>
        <strain evidence="7">ATCC 29133 / PCC 73102</strain>
    </source>
</reference>
<dbReference type="Gene3D" id="3.60.130.10">
    <property type="entry name" value="Clavaminate synthase-like"/>
    <property type="match status" value="1"/>
</dbReference>
<comment type="cofactor">
    <cofactor evidence="1">
        <name>pantetheine 4'-phosphate</name>
        <dbReference type="ChEBI" id="CHEBI:47942"/>
    </cofactor>
</comment>
<dbReference type="InterPro" id="IPR023213">
    <property type="entry name" value="CAT-like_dom_sf"/>
</dbReference>
<dbReference type="PROSITE" id="PS50075">
    <property type="entry name" value="CARRIER"/>
    <property type="match status" value="1"/>
</dbReference>
<dbReference type="FunFam" id="3.30.559.10:FF:000012">
    <property type="entry name" value="Non-ribosomal peptide synthetase"/>
    <property type="match status" value="1"/>
</dbReference>
<dbReference type="InterPro" id="IPR020806">
    <property type="entry name" value="PKS_PP-bd"/>
</dbReference>
<dbReference type="EC" id="5.1.1.13" evidence="6"/>
<dbReference type="Gene3D" id="3.30.559.30">
    <property type="entry name" value="Nonribosomal peptide synthetase, condensation domain"/>
    <property type="match status" value="2"/>
</dbReference>
<dbReference type="SUPFAM" id="SSF52777">
    <property type="entry name" value="CoA-dependent acyltransferases"/>
    <property type="match status" value="4"/>
</dbReference>
<keyword evidence="6" id="KW-0413">Isomerase</keyword>
<dbReference type="Proteomes" id="UP000001191">
    <property type="component" value="Chromosome"/>
</dbReference>
<dbReference type="InterPro" id="IPR042098">
    <property type="entry name" value="TauD-like_sf"/>
</dbReference>
<protein>
    <submittedName>
        <fullName evidence="6">Condensation domain protein</fullName>
        <ecNumber evidence="6">5.1.1.13</ecNumber>
    </submittedName>
</protein>
<dbReference type="eggNOG" id="COG2175">
    <property type="taxonomic scope" value="Bacteria"/>
</dbReference>
<dbReference type="Gene3D" id="1.10.1200.10">
    <property type="entry name" value="ACP-like"/>
    <property type="match status" value="1"/>
</dbReference>
<evidence type="ECO:0000256" key="2">
    <source>
        <dbReference type="ARBA" id="ARBA00022450"/>
    </source>
</evidence>
<dbReference type="GO" id="GO:0016491">
    <property type="term" value="F:oxidoreductase activity"/>
    <property type="evidence" value="ECO:0007669"/>
    <property type="project" value="UniProtKB-KW"/>
</dbReference>
<evidence type="ECO:0000259" key="5">
    <source>
        <dbReference type="PROSITE" id="PS50075"/>
    </source>
</evidence>
<feature type="domain" description="Carrier" evidence="5">
    <location>
        <begin position="471"/>
        <end position="546"/>
    </location>
</feature>
<sequence>MNKKNIEAIYPLSAPQQGMLFETLYSPEPGIHIEQLTGVFQGNLDISAFERAWQQVIDRHSVLRTCFIWKEQDEPLQVVLRQVKVPLEQLDWHQFSSSQVKEELEAFLQAERHQGINLSKAPLIRLALIHLGKENYQFICTHHHILMDGWSVSSIFQEFFAFYEAFCQGQDLHLEKPRPYRDYIAWLKKQDLSKPEAFWRKTLQGFTRPTPLGTTVESLSVADPEDIYGEQKVYLSAPATATLQSLAKQYRLTLNTVIQGVWALLLSHYSRQEDVVFGITVSGRQSDLEGVESMTGMLINSLPIRVKVSPRASFWFWLKDIQTYNVELQQYEYSPTGQIHQWSEVPGALSLYESLLVFENFPDISRQQSSVLSINISQTHFKGAQTKYALTLLVVPDSELRFDLIYDTRRFDRADVTCIQDHLIGLLENIVAAPEEQHIATLLDKIPANQIPKIRLLPKHEPDNFGHVFVAPRNPVEEVLAGIWKQILGVEQVGVDDNFFELGGHSLLATQVMSRVRDAFCLELPLRHLFESPTIASLAKQIEIVMRLEQKLETPAITRISRNGNLPLSFAQARLWLLEQLYPGSLTYNDLSGLRLVGSLNLGVLEQSLQEIIRRHEALRTTFYMVNGQPFQAIACSLTIKIPVVDLRELPEAQKEAVVQQLITEESQRCFDLVQGPLLRCTLLRIHEQEHIVLFTIHHIVSDGWSMGVFVQELATLYEVFCAGKPSPLSELPIQYADFAIWQKQWLQGEVLEAQLSYWKKQLGSNLPILQLPTVRPRAEVKTSPCATQFFNIPSNLSQQLQALTRQEGATLFMTLLAGFQILLQLYTQQDDIIVGTDVANRNRAEIESLIGFFVNLLVLRTDLSGNPSFRELLGRVREVALGAYAHQDLPFEKLVEVLQPERNLSNTSPLFQVLFVLQNAPMPTLELPGLTLSFLEIQNKIARFDLALFLTETEQGILGKLQYNAELFDAATITRMTNHFQTLLNSIVSQPDVQIGNLEMLTEAERNQQVRQKRERKAFNQEKLIGITPKAISSLPEKLVETCYFQTGQTFPLVIKPASNDIDLIAWSKMNQEFLDKELLKHGAILFRDFNIESVLDFENFAQVISPDLFDEYGDLPRTGEGGKVYGSTPYPPKKAILFHNESSHLHQWPLKIWFFCIQVAQQGGETPIIDCRKAYKIINPKLRERLAQKQLMYVRHYTKGLDVSWQNFFRSNDKLVVENYCRQARINFEWYNNSLITRQVRPALAVHPKTSESVFFNQIQLHHIAYLDAEVRESLLSTFGDKQLPRNVYYGDGTPIEDSVIAEINEVYQQCQTSFSWQQGDILMLDNMLIAHGRNPYVGSRKIVVAMGEMIKEI</sequence>
<evidence type="ECO:0000313" key="7">
    <source>
        <dbReference type="Proteomes" id="UP000001191"/>
    </source>
</evidence>
<dbReference type="RefSeq" id="WP_012409820.1">
    <property type="nucleotide sequence ID" value="NC_010628.1"/>
</dbReference>